<feature type="transmembrane region" description="Helical" evidence="5">
    <location>
        <begin position="180"/>
        <end position="202"/>
    </location>
</feature>
<keyword evidence="2 5" id="KW-0812">Transmembrane</keyword>
<evidence type="ECO:0000256" key="1">
    <source>
        <dbReference type="ARBA" id="ARBA00004141"/>
    </source>
</evidence>
<protein>
    <submittedName>
        <fullName evidence="6">Unannotated protein</fullName>
    </submittedName>
</protein>
<dbReference type="Pfam" id="PF01925">
    <property type="entry name" value="TauE"/>
    <property type="match status" value="1"/>
</dbReference>
<evidence type="ECO:0000256" key="2">
    <source>
        <dbReference type="ARBA" id="ARBA00022692"/>
    </source>
</evidence>
<dbReference type="InterPro" id="IPR051598">
    <property type="entry name" value="TSUP/Inactive_protease-like"/>
</dbReference>
<gene>
    <name evidence="6" type="ORF">UFOPK2242_01100</name>
</gene>
<dbReference type="AlphaFoldDB" id="A0A6J6LNL3"/>
<feature type="transmembrane region" description="Helical" evidence="5">
    <location>
        <begin position="38"/>
        <end position="60"/>
    </location>
</feature>
<dbReference type="InterPro" id="IPR002781">
    <property type="entry name" value="TM_pro_TauE-like"/>
</dbReference>
<feature type="transmembrane region" description="Helical" evidence="5">
    <location>
        <begin position="267"/>
        <end position="284"/>
    </location>
</feature>
<keyword evidence="3 5" id="KW-1133">Transmembrane helix</keyword>
<feature type="transmembrane region" description="Helical" evidence="5">
    <location>
        <begin position="72"/>
        <end position="92"/>
    </location>
</feature>
<feature type="transmembrane region" description="Helical" evidence="5">
    <location>
        <begin position="98"/>
        <end position="116"/>
    </location>
</feature>
<feature type="transmembrane region" description="Helical" evidence="5">
    <location>
        <begin position="208"/>
        <end position="232"/>
    </location>
</feature>
<dbReference type="GO" id="GO:0016020">
    <property type="term" value="C:membrane"/>
    <property type="evidence" value="ECO:0007669"/>
    <property type="project" value="UniProtKB-SubCell"/>
</dbReference>
<sequence length="299" mass="31384">MNELIVVALAGFFASMVDGALGMGFGPTSSSILLSQGISPAAASATVNLAKIATGLASGVSHWRFGNIDRRIVLKLAIPGAVGALVGTTVLANVDGDQIRPFLAVLLMLVGVRILFRFSRAVTANRDFREDAEPDIRSPEFNESGLEIVATAGGVTNALVGAWGPVVTPFLLHRGVPPRFAIGSVNTAEVAVAVVSVGSLFASLGGEGLNLGVVLAMLVGGVLAAPLAAYVVRFFPPRIMGLAVAGLLLLTQSRELANTLDFPFSRWLVYLSIPCVVILAAFRPRIERVWRNRREASIA</sequence>
<name>A0A6J6LNL3_9ZZZZ</name>
<accession>A0A6J6LNL3</accession>
<evidence type="ECO:0000256" key="5">
    <source>
        <dbReference type="SAM" id="Phobius"/>
    </source>
</evidence>
<proteinExistence type="predicted"/>
<dbReference type="EMBL" id="CAEZWM010000144">
    <property type="protein sequence ID" value="CAB4663292.1"/>
    <property type="molecule type" value="Genomic_DNA"/>
</dbReference>
<evidence type="ECO:0000256" key="4">
    <source>
        <dbReference type="ARBA" id="ARBA00023136"/>
    </source>
</evidence>
<evidence type="ECO:0000256" key="3">
    <source>
        <dbReference type="ARBA" id="ARBA00022989"/>
    </source>
</evidence>
<evidence type="ECO:0000313" key="6">
    <source>
        <dbReference type="EMBL" id="CAB4663292.1"/>
    </source>
</evidence>
<organism evidence="6">
    <name type="scientific">freshwater metagenome</name>
    <dbReference type="NCBI Taxonomy" id="449393"/>
    <lineage>
        <taxon>unclassified sequences</taxon>
        <taxon>metagenomes</taxon>
        <taxon>ecological metagenomes</taxon>
    </lineage>
</organism>
<keyword evidence="4 5" id="KW-0472">Membrane</keyword>
<reference evidence="6" key="1">
    <citation type="submission" date="2020-05" db="EMBL/GenBank/DDBJ databases">
        <authorList>
            <person name="Chiriac C."/>
            <person name="Salcher M."/>
            <person name="Ghai R."/>
            <person name="Kavagutti S V."/>
        </authorList>
    </citation>
    <scope>NUCLEOTIDE SEQUENCE</scope>
</reference>
<dbReference type="PANTHER" id="PTHR43701">
    <property type="entry name" value="MEMBRANE TRANSPORTER PROTEIN MJ0441-RELATED"/>
    <property type="match status" value="1"/>
</dbReference>
<comment type="subcellular location">
    <subcellularLocation>
        <location evidence="1">Membrane</location>
        <topology evidence="1">Multi-pass membrane protein</topology>
    </subcellularLocation>
</comment>
<dbReference type="PANTHER" id="PTHR43701:SF12">
    <property type="entry name" value="MEMBRANE TRANSPORTER PROTEIN YTNM-RELATED"/>
    <property type="match status" value="1"/>
</dbReference>